<dbReference type="eggNOG" id="COG1874">
    <property type="taxonomic scope" value="Bacteria"/>
</dbReference>
<dbReference type="GO" id="GO:0005975">
    <property type="term" value="P:carbohydrate metabolic process"/>
    <property type="evidence" value="ECO:0007669"/>
    <property type="project" value="InterPro"/>
</dbReference>
<reference evidence="6 7" key="1">
    <citation type="submission" date="2014-09" db="EMBL/GenBank/DDBJ databases">
        <title>Using Illumina technology Improving SMRT sequencing Genome Assembly by RASTools.</title>
        <authorList>
            <person name="Zhou Y."/>
            <person name="Ma T."/>
            <person name="Liu T."/>
        </authorList>
    </citation>
    <scope>NUCLEOTIDE SEQUENCE [LARGE SCALE GENOMIC DNA]</scope>
    <source>
        <strain evidence="6 7">ATCC 55669</strain>
    </source>
</reference>
<keyword evidence="7" id="KW-1185">Reference proteome</keyword>
<accession>A0A097EGC0</accession>
<evidence type="ECO:0000259" key="4">
    <source>
        <dbReference type="Pfam" id="PF02449"/>
    </source>
</evidence>
<keyword evidence="1 6" id="KW-0378">Hydrolase</keyword>
<organism evidence="6 7">
    <name type="scientific">Sphingomonas taxi</name>
    <dbReference type="NCBI Taxonomy" id="1549858"/>
    <lineage>
        <taxon>Bacteria</taxon>
        <taxon>Pseudomonadati</taxon>
        <taxon>Pseudomonadota</taxon>
        <taxon>Alphaproteobacteria</taxon>
        <taxon>Sphingomonadales</taxon>
        <taxon>Sphingomonadaceae</taxon>
        <taxon>Sphingomonas</taxon>
    </lineage>
</organism>
<dbReference type="EMBL" id="CP009571">
    <property type="protein sequence ID" value="AIT06614.1"/>
    <property type="molecule type" value="Genomic_DNA"/>
</dbReference>
<evidence type="ECO:0000256" key="1">
    <source>
        <dbReference type="ARBA" id="ARBA00022801"/>
    </source>
</evidence>
<protein>
    <submittedName>
        <fullName evidence="6">Glycoside hydrolase</fullName>
    </submittedName>
</protein>
<dbReference type="GO" id="GO:0004565">
    <property type="term" value="F:beta-galactosidase activity"/>
    <property type="evidence" value="ECO:0007669"/>
    <property type="project" value="InterPro"/>
</dbReference>
<keyword evidence="3" id="KW-0732">Signal</keyword>
<evidence type="ECO:0000259" key="5">
    <source>
        <dbReference type="Pfam" id="PF18120"/>
    </source>
</evidence>
<evidence type="ECO:0000313" key="6">
    <source>
        <dbReference type="EMBL" id="AIT06614.1"/>
    </source>
</evidence>
<feature type="domain" description="Glycoside hydrolase family 42 N-terminal" evidence="4">
    <location>
        <begin position="81"/>
        <end position="221"/>
    </location>
</feature>
<dbReference type="InterPro" id="IPR013529">
    <property type="entry name" value="Glyco_hydro_42_N"/>
</dbReference>
<dbReference type="STRING" id="1549858.MC45_09795"/>
<feature type="signal peptide" evidence="3">
    <location>
        <begin position="1"/>
        <end position="29"/>
    </location>
</feature>
<dbReference type="KEGG" id="stax:MC45_09795"/>
<sequence>MTMTGRNRRWFTAPLAAAALGFGTFAAQAQTAAPLPKMVERDGRHALMVDGAPFLMLGIQANNSSNYAGMLPKVWPMVERIHANTLEIPVAWEQVEPVEGQFDFSYVDALLAGARTHDTRLVLLWFGTWKNTGPSYTPAWVKSDPKRFPRMRKADGSTHPTFTPHARTTLEADKRAFVALMQHLKANDPDHRVIMVQVENETGVYGQNRDLSPTAQALFRQPIPAALARKTGKRGDWTTVYGKVAEAAFNGWYVARYVDEIAAAGRAVLDLPMYANAAVGSPFATPGEDGGASGGPNWTIIDVWKAAAPHLDVVAPDLYNADPKTYAAFLKLYGRPDNALMIPETGNAIAYARYLWPVLGHGGIGFSPFGFDDTGYVNYPLGSKVIDAETIAAFGDKFALMAPNARGWAKVALEHPTWGSAKPADASDESGVLGRWKITAQYGQWQFGDRDSQWLKSDPNPTRDQPVGGVAVAQLGPDRFLLAGSDVRIKIDRATEAKGENTQYLSVEEGSFDAAGTWTTLRVWNGDQTDYGLNLTKPTLLRVTLGTYR</sequence>
<proteinExistence type="predicted"/>
<dbReference type="Pfam" id="PF02449">
    <property type="entry name" value="Glyco_hydro_42"/>
    <property type="match status" value="1"/>
</dbReference>
<feature type="chain" id="PRO_5001929658" evidence="3">
    <location>
        <begin position="30"/>
        <end position="549"/>
    </location>
</feature>
<dbReference type="AlphaFoldDB" id="A0A097EGC0"/>
<evidence type="ECO:0000313" key="7">
    <source>
        <dbReference type="Proteomes" id="UP000033200"/>
    </source>
</evidence>
<dbReference type="SUPFAM" id="SSF51445">
    <property type="entry name" value="(Trans)glycosidases"/>
    <property type="match status" value="1"/>
</dbReference>
<dbReference type="HOGENOM" id="CLU_027430_0_0_5"/>
<dbReference type="InterPro" id="IPR017853">
    <property type="entry name" value="GH"/>
</dbReference>
<dbReference type="Gene3D" id="3.20.20.80">
    <property type="entry name" value="Glycosidases"/>
    <property type="match status" value="1"/>
</dbReference>
<dbReference type="FunFam" id="3.20.20.80:FF:000135">
    <property type="entry name" value="Beta-galactosidase, putative, bgl35A"/>
    <property type="match status" value="1"/>
</dbReference>
<dbReference type="Gene3D" id="2.60.220.20">
    <property type="entry name" value="putative beta-Galactosidase from caulobacter crescentus"/>
    <property type="match status" value="1"/>
</dbReference>
<feature type="domain" description="DUF5597" evidence="5">
    <location>
        <begin position="395"/>
        <end position="535"/>
    </location>
</feature>
<dbReference type="GO" id="GO:0009341">
    <property type="term" value="C:beta-galactosidase complex"/>
    <property type="evidence" value="ECO:0007669"/>
    <property type="project" value="InterPro"/>
</dbReference>
<gene>
    <name evidence="6" type="ORF">MC45_09795</name>
</gene>
<evidence type="ECO:0000256" key="2">
    <source>
        <dbReference type="ARBA" id="ARBA00023295"/>
    </source>
</evidence>
<evidence type="ECO:0000256" key="3">
    <source>
        <dbReference type="SAM" id="SignalP"/>
    </source>
</evidence>
<dbReference type="Proteomes" id="UP000033200">
    <property type="component" value="Chromosome"/>
</dbReference>
<name>A0A097EGC0_9SPHN</name>
<dbReference type="InterPro" id="IPR040719">
    <property type="entry name" value="DUF5597"/>
</dbReference>
<dbReference type="Pfam" id="PF18120">
    <property type="entry name" value="DUF5597"/>
    <property type="match status" value="1"/>
</dbReference>
<keyword evidence="2" id="KW-0326">Glycosidase</keyword>